<keyword evidence="6" id="KW-1185">Reference proteome</keyword>
<dbReference type="PANTHER" id="PTHR30337:SF0">
    <property type="entry name" value="NUCLEASE SBCCD SUBUNIT D"/>
    <property type="match status" value="1"/>
</dbReference>
<dbReference type="PIRSF" id="PIRSF033093">
    <property type="entry name" value="UCP_ML1119"/>
    <property type="match status" value="1"/>
</dbReference>
<evidence type="ECO:0000256" key="3">
    <source>
        <dbReference type="ARBA" id="ARBA00022839"/>
    </source>
</evidence>
<dbReference type="Gene3D" id="3.60.21.10">
    <property type="match status" value="1"/>
</dbReference>
<feature type="domain" description="Calcineurin-like phosphoesterase" evidence="4">
    <location>
        <begin position="1"/>
        <end position="97"/>
    </location>
</feature>
<dbReference type="Proteomes" id="UP000188937">
    <property type="component" value="Chromosome"/>
</dbReference>
<evidence type="ECO:0000256" key="1">
    <source>
        <dbReference type="ARBA" id="ARBA00022722"/>
    </source>
</evidence>
<dbReference type="OrthoDB" id="9773856at2"/>
<evidence type="ECO:0000256" key="2">
    <source>
        <dbReference type="ARBA" id="ARBA00022801"/>
    </source>
</evidence>
<evidence type="ECO:0000313" key="6">
    <source>
        <dbReference type="Proteomes" id="UP000188937"/>
    </source>
</evidence>
<dbReference type="InterPro" id="IPR029052">
    <property type="entry name" value="Metallo-depent_PP-like"/>
</dbReference>
<dbReference type="RefSeq" id="WP_077811476.1">
    <property type="nucleotide sequence ID" value="NZ_CP014692.1"/>
</dbReference>
<dbReference type="AlphaFoldDB" id="A0A1U9KCF2"/>
<dbReference type="InterPro" id="IPR014577">
    <property type="entry name" value="UCP033093_metalloPase"/>
</dbReference>
<sequence>MRFVHSSDWQIGKTFNFASDDVLRVLQAERLEVINRLGELARAQGAADILVAGDIYDYETPSDRTLRQPLERMRQFPDLRWHLVPGNHDFLQPNGVWDRVRRSAPPENIHLHLEPKPFAMTPDSSVWLLPSVLNRRHTLNDPTLWMDEAETPEGVMRLGMAHGSVREFGSQPGEQPNLIALDRPVRAGLAYLALGDWHGFNRIGERCAYSGTPEIDGFDKGGDGGGSALIVSIDGPNAVPTITRHRVGRFSWKRVQATLTSRDEIEALENRLRSLDPQNLSSLLVWLDVEGHLTLEDMTLFDEKILTGVEAALCLLRLGKRPELVASEADLSTFGEAGVVSRAAARLQALSATPGPEQQHAMAALQRLAVLWRSERSA</sequence>
<dbReference type="KEGG" id="aace:A0U92_00235"/>
<dbReference type="InterPro" id="IPR004843">
    <property type="entry name" value="Calcineurin-like_PHP"/>
</dbReference>
<dbReference type="CDD" id="cd00840">
    <property type="entry name" value="MPP_Mre11_N"/>
    <property type="match status" value="1"/>
</dbReference>
<dbReference type="InterPro" id="IPR041796">
    <property type="entry name" value="Mre11_N"/>
</dbReference>
<dbReference type="InterPro" id="IPR050535">
    <property type="entry name" value="DNA_Repair-Maintenance_Comp"/>
</dbReference>
<dbReference type="SUPFAM" id="SSF56300">
    <property type="entry name" value="Metallo-dependent phosphatases"/>
    <property type="match status" value="1"/>
</dbReference>
<dbReference type="eggNOG" id="COG0420">
    <property type="taxonomic scope" value="Bacteria"/>
</dbReference>
<gene>
    <name evidence="5" type="ORF">A0U92_00235</name>
</gene>
<dbReference type="Pfam" id="PF00149">
    <property type="entry name" value="Metallophos"/>
    <property type="match status" value="1"/>
</dbReference>
<dbReference type="EMBL" id="CP014692">
    <property type="protein sequence ID" value="AQS83442.1"/>
    <property type="molecule type" value="Genomic_DNA"/>
</dbReference>
<evidence type="ECO:0000259" key="4">
    <source>
        <dbReference type="Pfam" id="PF00149"/>
    </source>
</evidence>
<name>A0A1U9KCF2_ACEAC</name>
<keyword evidence="1" id="KW-0540">Nuclease</keyword>
<keyword evidence="2" id="KW-0378">Hydrolase</keyword>
<accession>A0A1U9KCF2</accession>
<dbReference type="STRING" id="435.A0U92_00235"/>
<organism evidence="5 6">
    <name type="scientific">Acetobacter aceti</name>
    <dbReference type="NCBI Taxonomy" id="435"/>
    <lineage>
        <taxon>Bacteria</taxon>
        <taxon>Pseudomonadati</taxon>
        <taxon>Pseudomonadota</taxon>
        <taxon>Alphaproteobacteria</taxon>
        <taxon>Acetobacterales</taxon>
        <taxon>Acetobacteraceae</taxon>
        <taxon>Acetobacter</taxon>
        <taxon>Acetobacter subgen. Acetobacter</taxon>
    </lineage>
</organism>
<protein>
    <submittedName>
        <fullName evidence="5">DNA repair exonuclease</fullName>
    </submittedName>
</protein>
<reference evidence="5 6" key="1">
    <citation type="submission" date="2016-03" db="EMBL/GenBank/DDBJ databases">
        <title>Acetic acid bacteria sequencing.</title>
        <authorList>
            <person name="Brandt J."/>
            <person name="Jakob F."/>
            <person name="Vogel R.F."/>
        </authorList>
    </citation>
    <scope>NUCLEOTIDE SEQUENCE [LARGE SCALE GENOMIC DNA]</scope>
    <source>
        <strain evidence="5 6">TMW2.1153</strain>
    </source>
</reference>
<dbReference type="PANTHER" id="PTHR30337">
    <property type="entry name" value="COMPONENT OF ATP-DEPENDENT DSDNA EXONUCLEASE"/>
    <property type="match status" value="1"/>
</dbReference>
<evidence type="ECO:0000313" key="5">
    <source>
        <dbReference type="EMBL" id="AQS83442.1"/>
    </source>
</evidence>
<keyword evidence="3 5" id="KW-0269">Exonuclease</keyword>
<proteinExistence type="predicted"/>
<dbReference type="GO" id="GO:0004527">
    <property type="term" value="F:exonuclease activity"/>
    <property type="evidence" value="ECO:0007669"/>
    <property type="project" value="UniProtKB-KW"/>
</dbReference>